<feature type="transmembrane region" description="Helical" evidence="6">
    <location>
        <begin position="36"/>
        <end position="56"/>
    </location>
</feature>
<name>A0A834R2I5_SARSC</name>
<reference evidence="10" key="1">
    <citation type="journal article" date="2020" name="PLoS Negl. Trop. Dis.">
        <title>High-quality nuclear genome for Sarcoptes scabiei-A critical resource for a neglected parasite.</title>
        <authorList>
            <person name="Korhonen P.K."/>
            <person name="Gasser R.B."/>
            <person name="Ma G."/>
            <person name="Wang T."/>
            <person name="Stroehlein A.J."/>
            <person name="Young N.D."/>
            <person name="Ang C.S."/>
            <person name="Fernando D.D."/>
            <person name="Lu H.C."/>
            <person name="Taylor S."/>
            <person name="Reynolds S.L."/>
            <person name="Mofiz E."/>
            <person name="Najaraj S.H."/>
            <person name="Gowda H."/>
            <person name="Madugundu A."/>
            <person name="Renuse S."/>
            <person name="Holt D."/>
            <person name="Pandey A."/>
            <person name="Papenfuss A.T."/>
            <person name="Fischer K."/>
        </authorList>
    </citation>
    <scope>NUCLEOTIDE SEQUENCE [LARGE SCALE GENOMIC DNA]</scope>
</reference>
<dbReference type="GO" id="GO:0008528">
    <property type="term" value="F:G protein-coupled peptide receptor activity"/>
    <property type="evidence" value="ECO:0007669"/>
    <property type="project" value="TreeGrafter"/>
</dbReference>
<dbReference type="GO" id="GO:0017046">
    <property type="term" value="F:peptide hormone binding"/>
    <property type="evidence" value="ECO:0007669"/>
    <property type="project" value="TreeGrafter"/>
</dbReference>
<comment type="subcellular location">
    <subcellularLocation>
        <location evidence="1">Membrane</location>
        <topology evidence="1">Multi-pass membrane protein</topology>
    </subcellularLocation>
</comment>
<dbReference type="OrthoDB" id="5967113at2759"/>
<sequence>MFTCSIVSLVLLSITFIIFTYFRALRSCRLRIHRNLSFALIIHSLILLLLSSPHLFNPDESLSSYWEIEWLCKSILTIKLYSTMASINWMFIEGFQLHSRVTVSILRKDAPFKLYHFLDGLGRFKCLSQWRQSVGMVMHIQSLLDRCWTNDFSFTRQNFSSIVCINPDDDGRLEDAYLIFNTFLQSSQDNISTYETFQSFTSSQSSLKRTKSGSSMPPIDRLSLKIPIIQNARVLINDCSNHKQNCDDNFNDNGGKKASAKRSIKNKICLQRSISNLVLNVNNSILSPPLSSLSSSSSSFRQSKRKLNQYDSSVRSNEKIP</sequence>
<dbReference type="EnsemblMetazoa" id="SSS_2496s_mrna">
    <property type="protein sequence ID" value="KAF7489684.1"/>
    <property type="gene ID" value="SSS_2496"/>
</dbReference>
<dbReference type="PANTHER" id="PTHR45620:SF15">
    <property type="entry name" value="DIURETIC HORMONE 44 RECEPTOR 1-RELATED"/>
    <property type="match status" value="1"/>
</dbReference>
<evidence type="ECO:0000256" key="6">
    <source>
        <dbReference type="SAM" id="Phobius"/>
    </source>
</evidence>
<reference evidence="9" key="3">
    <citation type="submission" date="2022-06" db="UniProtKB">
        <authorList>
            <consortium name="EnsemblMetazoa"/>
        </authorList>
    </citation>
    <scope>IDENTIFICATION</scope>
</reference>
<evidence type="ECO:0000256" key="5">
    <source>
        <dbReference type="SAM" id="MobiDB-lite"/>
    </source>
</evidence>
<keyword evidence="3 6" id="KW-1133">Transmembrane helix</keyword>
<accession>A0A834R2I5</accession>
<reference evidence="8" key="2">
    <citation type="submission" date="2020-01" db="EMBL/GenBank/DDBJ databases">
        <authorList>
            <person name="Korhonen P.K.K."/>
            <person name="Guangxu M.G."/>
            <person name="Wang T.W."/>
            <person name="Stroehlein A.J.S."/>
            <person name="Young N.D."/>
            <person name="Ang C.-S.A."/>
            <person name="Fernando D.W.F."/>
            <person name="Lu H.L."/>
            <person name="Taylor S.T."/>
            <person name="Ehtesham M.E.M."/>
            <person name="Najaraj S.H.N."/>
            <person name="Harsha G.H.G."/>
            <person name="Madugundu A.M."/>
            <person name="Renuse S.R."/>
            <person name="Holt D.H."/>
            <person name="Pandey A.P."/>
            <person name="Papenfuss A.P."/>
            <person name="Gasser R.B.G."/>
            <person name="Fischer K.F."/>
        </authorList>
    </citation>
    <scope>NUCLEOTIDE SEQUENCE</scope>
    <source>
        <strain evidence="8">SSS_KF_BRIS2020</strain>
    </source>
</reference>
<evidence type="ECO:0000256" key="1">
    <source>
        <dbReference type="ARBA" id="ARBA00004141"/>
    </source>
</evidence>
<evidence type="ECO:0000313" key="9">
    <source>
        <dbReference type="EnsemblMetazoa" id="KAF7489684.1"/>
    </source>
</evidence>
<proteinExistence type="predicted"/>
<dbReference type="Proteomes" id="UP000070412">
    <property type="component" value="Unassembled WGS sequence"/>
</dbReference>
<gene>
    <name evidence="8" type="ORF">SSS_2496</name>
</gene>
<evidence type="ECO:0000259" key="7">
    <source>
        <dbReference type="PROSITE" id="PS50261"/>
    </source>
</evidence>
<keyword evidence="2 6" id="KW-0812">Transmembrane</keyword>
<evidence type="ECO:0000256" key="4">
    <source>
        <dbReference type="ARBA" id="ARBA00023136"/>
    </source>
</evidence>
<keyword evidence="4 6" id="KW-0472">Membrane</keyword>
<dbReference type="PROSITE" id="PS50261">
    <property type="entry name" value="G_PROTEIN_RECEP_F2_4"/>
    <property type="match status" value="1"/>
</dbReference>
<evidence type="ECO:0000313" key="10">
    <source>
        <dbReference type="Proteomes" id="UP000070412"/>
    </source>
</evidence>
<dbReference type="PANTHER" id="PTHR45620">
    <property type="entry name" value="PDF RECEPTOR-LIKE PROTEIN-RELATED"/>
    <property type="match status" value="1"/>
</dbReference>
<dbReference type="GO" id="GO:0005886">
    <property type="term" value="C:plasma membrane"/>
    <property type="evidence" value="ECO:0007669"/>
    <property type="project" value="TreeGrafter"/>
</dbReference>
<feature type="domain" description="G-protein coupled receptors family 2 profile 2" evidence="7">
    <location>
        <begin position="1"/>
        <end position="118"/>
    </location>
</feature>
<protein>
    <submittedName>
        <fullName evidence="8">PDF receptor</fullName>
    </submittedName>
</protein>
<dbReference type="InterPro" id="IPR050332">
    <property type="entry name" value="GPCR_2"/>
</dbReference>
<organism evidence="8">
    <name type="scientific">Sarcoptes scabiei</name>
    <name type="common">Itch mite</name>
    <name type="synonym">Acarus scabiei</name>
    <dbReference type="NCBI Taxonomy" id="52283"/>
    <lineage>
        <taxon>Eukaryota</taxon>
        <taxon>Metazoa</taxon>
        <taxon>Ecdysozoa</taxon>
        <taxon>Arthropoda</taxon>
        <taxon>Chelicerata</taxon>
        <taxon>Arachnida</taxon>
        <taxon>Acari</taxon>
        <taxon>Acariformes</taxon>
        <taxon>Sarcoptiformes</taxon>
        <taxon>Astigmata</taxon>
        <taxon>Psoroptidia</taxon>
        <taxon>Sarcoptoidea</taxon>
        <taxon>Sarcoptidae</taxon>
        <taxon>Sarcoptinae</taxon>
        <taxon>Sarcoptes</taxon>
    </lineage>
</organism>
<dbReference type="InterPro" id="IPR000832">
    <property type="entry name" value="GPCR_2_secretin-like"/>
</dbReference>
<evidence type="ECO:0000256" key="2">
    <source>
        <dbReference type="ARBA" id="ARBA00022692"/>
    </source>
</evidence>
<feature type="region of interest" description="Disordered" evidence="5">
    <location>
        <begin position="289"/>
        <end position="321"/>
    </location>
</feature>
<dbReference type="GO" id="GO:0007166">
    <property type="term" value="P:cell surface receptor signaling pathway"/>
    <property type="evidence" value="ECO:0007669"/>
    <property type="project" value="InterPro"/>
</dbReference>
<dbReference type="Gene3D" id="1.20.1070.10">
    <property type="entry name" value="Rhodopsin 7-helix transmembrane proteins"/>
    <property type="match status" value="1"/>
</dbReference>
<evidence type="ECO:0000256" key="3">
    <source>
        <dbReference type="ARBA" id="ARBA00022989"/>
    </source>
</evidence>
<dbReference type="InterPro" id="IPR017981">
    <property type="entry name" value="GPCR_2-like_7TM"/>
</dbReference>
<keyword evidence="8" id="KW-0675">Receptor</keyword>
<feature type="compositionally biased region" description="Low complexity" evidence="5">
    <location>
        <begin position="289"/>
        <end position="299"/>
    </location>
</feature>
<feature type="transmembrane region" description="Helical" evidence="6">
    <location>
        <begin position="6"/>
        <end position="24"/>
    </location>
</feature>
<dbReference type="GO" id="GO:0007188">
    <property type="term" value="P:adenylate cyclase-modulating G protein-coupled receptor signaling pathway"/>
    <property type="evidence" value="ECO:0007669"/>
    <property type="project" value="TreeGrafter"/>
</dbReference>
<dbReference type="Pfam" id="PF00002">
    <property type="entry name" value="7tm_2"/>
    <property type="match status" value="1"/>
</dbReference>
<keyword evidence="10" id="KW-1185">Reference proteome</keyword>
<evidence type="ECO:0000313" key="8">
    <source>
        <dbReference type="EMBL" id="KAF7489684.1"/>
    </source>
</evidence>
<dbReference type="AlphaFoldDB" id="A0A834R2I5"/>
<dbReference type="EMBL" id="WVUK01000064">
    <property type="protein sequence ID" value="KAF7489684.1"/>
    <property type="molecule type" value="Genomic_DNA"/>
</dbReference>